<comment type="caution">
    <text evidence="2">The sequence shown here is derived from an EMBL/GenBank/DDBJ whole genome shotgun (WGS) entry which is preliminary data.</text>
</comment>
<dbReference type="AlphaFoldDB" id="A0ABD1M4T7"/>
<feature type="compositionally biased region" description="Polar residues" evidence="1">
    <location>
        <begin position="247"/>
        <end position="258"/>
    </location>
</feature>
<feature type="region of interest" description="Disordered" evidence="1">
    <location>
        <begin position="198"/>
        <end position="258"/>
    </location>
</feature>
<sequence length="258" mass="29844">MHHTSQGLRADLGFKSISKVEADMKDFGRASKERKSKDTTNLYWFISMRDYIQFSINRLSSTNYTMVTRFGVCSESEQRKDIPQRQQQLFRKNRFAFVLDPDIKPYSVHFGQYGVSEALTHGYGPSFWPIRVVWGTNTWIRAVFISTRPNSSSVVSKNEHRVKTINAKKKTAKRQKASKEIQSLFPKVKSLREIRVTQTHSANKNLKRLPRPRVILHPADNNKSSLEQSPSPQRQDPLQLARPHQYLSPQRQALATNM</sequence>
<name>A0ABD1M4T7_9FABA</name>
<reference evidence="2 3" key="1">
    <citation type="submission" date="2024-08" db="EMBL/GenBank/DDBJ databases">
        <title>Insights into the chromosomal genome structure of Flemingia macrophylla.</title>
        <authorList>
            <person name="Ding Y."/>
            <person name="Zhao Y."/>
            <person name="Bi W."/>
            <person name="Wu M."/>
            <person name="Zhao G."/>
            <person name="Gong Y."/>
            <person name="Li W."/>
            <person name="Zhang P."/>
        </authorList>
    </citation>
    <scope>NUCLEOTIDE SEQUENCE [LARGE SCALE GENOMIC DNA]</scope>
    <source>
        <strain evidence="2">DYQJB</strain>
        <tissue evidence="2">Leaf</tissue>
    </source>
</reference>
<protein>
    <submittedName>
        <fullName evidence="2">Uncharacterized protein</fullName>
    </submittedName>
</protein>
<gene>
    <name evidence="2" type="ORF">Fmac_018383</name>
</gene>
<keyword evidence="3" id="KW-1185">Reference proteome</keyword>
<feature type="compositionally biased region" description="Polar residues" evidence="1">
    <location>
        <begin position="221"/>
        <end position="236"/>
    </location>
</feature>
<accession>A0ABD1M4T7</accession>
<proteinExistence type="predicted"/>
<evidence type="ECO:0000313" key="2">
    <source>
        <dbReference type="EMBL" id="KAL2330802.1"/>
    </source>
</evidence>
<dbReference type="Proteomes" id="UP001603857">
    <property type="component" value="Unassembled WGS sequence"/>
</dbReference>
<organism evidence="2 3">
    <name type="scientific">Flemingia macrophylla</name>
    <dbReference type="NCBI Taxonomy" id="520843"/>
    <lineage>
        <taxon>Eukaryota</taxon>
        <taxon>Viridiplantae</taxon>
        <taxon>Streptophyta</taxon>
        <taxon>Embryophyta</taxon>
        <taxon>Tracheophyta</taxon>
        <taxon>Spermatophyta</taxon>
        <taxon>Magnoliopsida</taxon>
        <taxon>eudicotyledons</taxon>
        <taxon>Gunneridae</taxon>
        <taxon>Pentapetalae</taxon>
        <taxon>rosids</taxon>
        <taxon>fabids</taxon>
        <taxon>Fabales</taxon>
        <taxon>Fabaceae</taxon>
        <taxon>Papilionoideae</taxon>
        <taxon>50 kb inversion clade</taxon>
        <taxon>NPAAA clade</taxon>
        <taxon>indigoferoid/millettioid clade</taxon>
        <taxon>Phaseoleae</taxon>
        <taxon>Flemingia</taxon>
    </lineage>
</organism>
<evidence type="ECO:0000256" key="1">
    <source>
        <dbReference type="SAM" id="MobiDB-lite"/>
    </source>
</evidence>
<evidence type="ECO:0000313" key="3">
    <source>
        <dbReference type="Proteomes" id="UP001603857"/>
    </source>
</evidence>
<dbReference type="EMBL" id="JBGMDY010000006">
    <property type="protein sequence ID" value="KAL2330802.1"/>
    <property type="molecule type" value="Genomic_DNA"/>
</dbReference>